<name>A0AA41VIW2_PAPNU</name>
<gene>
    <name evidence="2" type="ORF">MKW94_014448</name>
</gene>
<dbReference type="Proteomes" id="UP001177140">
    <property type="component" value="Unassembled WGS sequence"/>
</dbReference>
<evidence type="ECO:0000256" key="1">
    <source>
        <dbReference type="SAM" id="MobiDB-lite"/>
    </source>
</evidence>
<dbReference type="AlphaFoldDB" id="A0AA41VIW2"/>
<evidence type="ECO:0000313" key="3">
    <source>
        <dbReference type="Proteomes" id="UP001177140"/>
    </source>
</evidence>
<proteinExistence type="predicted"/>
<keyword evidence="3" id="KW-1185">Reference proteome</keyword>
<comment type="caution">
    <text evidence="2">The sequence shown here is derived from an EMBL/GenBank/DDBJ whole genome shotgun (WGS) entry which is preliminary data.</text>
</comment>
<evidence type="ECO:0000313" key="2">
    <source>
        <dbReference type="EMBL" id="MCL7042078.1"/>
    </source>
</evidence>
<accession>A0AA41VIW2</accession>
<sequence>MGEEGNTTNTMMVTRAGKKRAAVQNIRPSVSKKRVVLGEVTNLKCFEFGNNGGEDSDSDFDAEEFKKPIAPRVINNRRKKIMPGKPEIDDPQMCSPYASDIYQYLHSME</sequence>
<reference evidence="2" key="1">
    <citation type="submission" date="2022-03" db="EMBL/GenBank/DDBJ databases">
        <title>A functionally conserved STORR gene fusion in Papaver species that diverged 16.8 million years ago.</title>
        <authorList>
            <person name="Catania T."/>
        </authorList>
    </citation>
    <scope>NUCLEOTIDE SEQUENCE</scope>
    <source>
        <strain evidence="2">S-191538</strain>
    </source>
</reference>
<feature type="compositionally biased region" description="Polar residues" evidence="1">
    <location>
        <begin position="1"/>
        <end position="12"/>
    </location>
</feature>
<organism evidence="2 3">
    <name type="scientific">Papaver nudicaule</name>
    <name type="common">Iceland poppy</name>
    <dbReference type="NCBI Taxonomy" id="74823"/>
    <lineage>
        <taxon>Eukaryota</taxon>
        <taxon>Viridiplantae</taxon>
        <taxon>Streptophyta</taxon>
        <taxon>Embryophyta</taxon>
        <taxon>Tracheophyta</taxon>
        <taxon>Spermatophyta</taxon>
        <taxon>Magnoliopsida</taxon>
        <taxon>Ranunculales</taxon>
        <taxon>Papaveraceae</taxon>
        <taxon>Papaveroideae</taxon>
        <taxon>Papaver</taxon>
    </lineage>
</organism>
<dbReference type="EMBL" id="JAJJMA010231034">
    <property type="protein sequence ID" value="MCL7042078.1"/>
    <property type="molecule type" value="Genomic_DNA"/>
</dbReference>
<protein>
    <submittedName>
        <fullName evidence="2">Uncharacterized protein</fullName>
    </submittedName>
</protein>
<feature type="region of interest" description="Disordered" evidence="1">
    <location>
        <begin position="1"/>
        <end position="24"/>
    </location>
</feature>
<feature type="non-terminal residue" evidence="2">
    <location>
        <position position="109"/>
    </location>
</feature>